<sequence>MPLTAFIARHNVVTIDAYIFLTGSCGSTSTTLVFLYVLWRFPRFIKHVKEEGADPTVVVRLATFYQLNLARVVFRFMFTLPLLVLALDGIIGRRHIVNRNLFWTDFLLMIAGIGCFVSSTITLLIFFPRSIIREAGYKPKPSSTAANSPKSAPITPPALSSPFNAMSSHVQSPLFSPTTSQAAHLTMNMLSPVSWDSELAGPASPGESNFEAEMHQEHELEYDPESAPPYPHLYQRHPFPHSLSSPQVPSAPSSPHEVRVTIPQPVRYAQEPVYVSYRQNVGASEDAVHPMMRSTQSHDYKHAVITFTSPIDLIGIPDEVDYPRTI</sequence>
<evidence type="ECO:0000313" key="4">
    <source>
        <dbReference type="Proteomes" id="UP000287166"/>
    </source>
</evidence>
<dbReference type="OrthoDB" id="2384193at2759"/>
<keyword evidence="2" id="KW-0472">Membrane</keyword>
<accession>A0A401GF68</accession>
<feature type="transmembrane region" description="Helical" evidence="2">
    <location>
        <begin position="17"/>
        <end position="39"/>
    </location>
</feature>
<evidence type="ECO:0000256" key="1">
    <source>
        <dbReference type="SAM" id="MobiDB-lite"/>
    </source>
</evidence>
<dbReference type="EMBL" id="BFAD01000003">
    <property type="protein sequence ID" value="GBE80809.1"/>
    <property type="molecule type" value="Genomic_DNA"/>
</dbReference>
<reference evidence="3 4" key="1">
    <citation type="journal article" date="2018" name="Sci. Rep.">
        <title>Genome sequence of the cauliflower mushroom Sparassis crispa (Hanabiratake) and its association with beneficial usage.</title>
        <authorList>
            <person name="Kiyama R."/>
            <person name="Furutani Y."/>
            <person name="Kawaguchi K."/>
            <person name="Nakanishi T."/>
        </authorList>
    </citation>
    <scope>NUCLEOTIDE SEQUENCE [LARGE SCALE GENOMIC DNA]</scope>
</reference>
<name>A0A401GF68_9APHY</name>
<evidence type="ECO:0000313" key="3">
    <source>
        <dbReference type="EMBL" id="GBE80809.1"/>
    </source>
</evidence>
<organism evidence="3 4">
    <name type="scientific">Sparassis crispa</name>
    <dbReference type="NCBI Taxonomy" id="139825"/>
    <lineage>
        <taxon>Eukaryota</taxon>
        <taxon>Fungi</taxon>
        <taxon>Dikarya</taxon>
        <taxon>Basidiomycota</taxon>
        <taxon>Agaricomycotina</taxon>
        <taxon>Agaricomycetes</taxon>
        <taxon>Polyporales</taxon>
        <taxon>Sparassidaceae</taxon>
        <taxon>Sparassis</taxon>
    </lineage>
</organism>
<feature type="transmembrane region" description="Helical" evidence="2">
    <location>
        <begin position="106"/>
        <end position="127"/>
    </location>
</feature>
<dbReference type="STRING" id="139825.A0A401GF68"/>
<dbReference type="Proteomes" id="UP000287166">
    <property type="component" value="Unassembled WGS sequence"/>
</dbReference>
<protein>
    <submittedName>
        <fullName evidence="3">Uncharacterized protein</fullName>
    </submittedName>
</protein>
<dbReference type="InParanoid" id="A0A401GF68"/>
<feature type="region of interest" description="Disordered" evidence="1">
    <location>
        <begin position="196"/>
        <end position="257"/>
    </location>
</feature>
<dbReference type="RefSeq" id="XP_027611722.1">
    <property type="nucleotide sequence ID" value="XM_027755921.1"/>
</dbReference>
<dbReference type="AlphaFoldDB" id="A0A401GF68"/>
<feature type="compositionally biased region" description="Low complexity" evidence="1">
    <location>
        <begin position="242"/>
        <end position="255"/>
    </location>
</feature>
<keyword evidence="2" id="KW-0812">Transmembrane</keyword>
<comment type="caution">
    <text evidence="3">The sequence shown here is derived from an EMBL/GenBank/DDBJ whole genome shotgun (WGS) entry which is preliminary data.</text>
</comment>
<gene>
    <name evidence="3" type="ORF">SCP_0305290</name>
</gene>
<dbReference type="GeneID" id="38777726"/>
<keyword evidence="2" id="KW-1133">Transmembrane helix</keyword>
<keyword evidence="4" id="KW-1185">Reference proteome</keyword>
<proteinExistence type="predicted"/>
<feature type="transmembrane region" description="Helical" evidence="2">
    <location>
        <begin position="72"/>
        <end position="91"/>
    </location>
</feature>
<evidence type="ECO:0000256" key="2">
    <source>
        <dbReference type="SAM" id="Phobius"/>
    </source>
</evidence>
<feature type="compositionally biased region" description="Basic and acidic residues" evidence="1">
    <location>
        <begin position="212"/>
        <end position="221"/>
    </location>
</feature>